<dbReference type="Pfam" id="PF02518">
    <property type="entry name" value="HATPase_c"/>
    <property type="match status" value="1"/>
</dbReference>
<dbReference type="GO" id="GO:0000155">
    <property type="term" value="F:phosphorelay sensor kinase activity"/>
    <property type="evidence" value="ECO:0007669"/>
    <property type="project" value="TreeGrafter"/>
</dbReference>
<dbReference type="PANTHER" id="PTHR43547:SF2">
    <property type="entry name" value="HYBRID SIGNAL TRANSDUCTION HISTIDINE KINASE C"/>
    <property type="match status" value="1"/>
</dbReference>
<evidence type="ECO:0000256" key="1">
    <source>
        <dbReference type="ARBA" id="ARBA00022553"/>
    </source>
</evidence>
<dbReference type="InterPro" id="IPR036890">
    <property type="entry name" value="HATPase_C_sf"/>
</dbReference>
<dbReference type="PRINTS" id="PR00344">
    <property type="entry name" value="BCTRLSENSOR"/>
</dbReference>
<dbReference type="AlphaFoldDB" id="A0A6J6GGJ7"/>
<protein>
    <submittedName>
        <fullName evidence="3">Unannotated protein</fullName>
    </submittedName>
</protein>
<dbReference type="Gene3D" id="3.30.565.10">
    <property type="entry name" value="Histidine kinase-like ATPase, C-terminal domain"/>
    <property type="match status" value="1"/>
</dbReference>
<dbReference type="PANTHER" id="PTHR43547">
    <property type="entry name" value="TWO-COMPONENT HISTIDINE KINASE"/>
    <property type="match status" value="1"/>
</dbReference>
<reference evidence="3" key="1">
    <citation type="submission" date="2020-05" db="EMBL/GenBank/DDBJ databases">
        <authorList>
            <person name="Chiriac C."/>
            <person name="Salcher M."/>
            <person name="Ghai R."/>
            <person name="Kavagutti S V."/>
        </authorList>
    </citation>
    <scope>NUCLEOTIDE SEQUENCE</scope>
</reference>
<feature type="domain" description="Histidine kinase/HSP90-like ATPase" evidence="2">
    <location>
        <begin position="4"/>
        <end position="44"/>
    </location>
</feature>
<dbReference type="InterPro" id="IPR003594">
    <property type="entry name" value="HATPase_dom"/>
</dbReference>
<proteinExistence type="predicted"/>
<gene>
    <name evidence="3" type="ORF">UFOPK1791_01000</name>
</gene>
<dbReference type="EMBL" id="CAEZUF010000120">
    <property type="protein sequence ID" value="CAB4598979.1"/>
    <property type="molecule type" value="Genomic_DNA"/>
</dbReference>
<evidence type="ECO:0000259" key="2">
    <source>
        <dbReference type="Pfam" id="PF02518"/>
    </source>
</evidence>
<dbReference type="SUPFAM" id="SSF55874">
    <property type="entry name" value="ATPase domain of HSP90 chaperone/DNA topoisomerase II/histidine kinase"/>
    <property type="match status" value="1"/>
</dbReference>
<organism evidence="3">
    <name type="scientific">freshwater metagenome</name>
    <dbReference type="NCBI Taxonomy" id="449393"/>
    <lineage>
        <taxon>unclassified sequences</taxon>
        <taxon>metagenomes</taxon>
        <taxon>ecological metagenomes</taxon>
    </lineage>
</organism>
<evidence type="ECO:0000313" key="3">
    <source>
        <dbReference type="EMBL" id="CAB4598979.1"/>
    </source>
</evidence>
<dbReference type="CDD" id="cd00075">
    <property type="entry name" value="HATPase"/>
    <property type="match status" value="1"/>
</dbReference>
<sequence length="47" mass="4729">MRSGLDGSGLGLSIVDAVMGAHGGTVSVKSELGKGATFTLFFPTVEM</sequence>
<keyword evidence="1" id="KW-0597">Phosphoprotein</keyword>
<name>A0A6J6GGJ7_9ZZZZ</name>
<dbReference type="InterPro" id="IPR004358">
    <property type="entry name" value="Sig_transdc_His_kin-like_C"/>
</dbReference>
<accession>A0A6J6GGJ7</accession>